<evidence type="ECO:0000313" key="7">
    <source>
        <dbReference type="EMBL" id="GAA4341137.1"/>
    </source>
</evidence>
<keyword evidence="4" id="KW-0862">Zinc</keyword>
<gene>
    <name evidence="7" type="ORF">GCM10023184_39330</name>
</gene>
<evidence type="ECO:0000313" key="8">
    <source>
        <dbReference type="Proteomes" id="UP001501725"/>
    </source>
</evidence>
<dbReference type="InterPro" id="IPR001405">
    <property type="entry name" value="UPF0758"/>
</dbReference>
<dbReference type="PANTHER" id="PTHR30471:SF3">
    <property type="entry name" value="UPF0758 PROTEIN YEES-RELATED"/>
    <property type="match status" value="1"/>
</dbReference>
<evidence type="ECO:0000256" key="4">
    <source>
        <dbReference type="ARBA" id="ARBA00022833"/>
    </source>
</evidence>
<protein>
    <submittedName>
        <fullName evidence="7">JAB domain-containing protein</fullName>
    </submittedName>
</protein>
<dbReference type="PROSITE" id="PS01302">
    <property type="entry name" value="UPF0758"/>
    <property type="match status" value="1"/>
</dbReference>
<sequence>MEKKITVEAIGKVAEVELVYKSQVKASERPQITTSSDAFNVLHLLWEDGKMDLVEQFKVLFLNRANKVLCIFNVSSGGITGTVADPRLIFTAALKVHAVGLILAHNHPSGNLQPSRADEELTRKIKGAGEFLDIKVLDHLILSSEGYYSFADEGLL</sequence>
<dbReference type="PROSITE" id="PS50249">
    <property type="entry name" value="MPN"/>
    <property type="match status" value="1"/>
</dbReference>
<dbReference type="Proteomes" id="UP001501725">
    <property type="component" value="Unassembled WGS sequence"/>
</dbReference>
<keyword evidence="8" id="KW-1185">Reference proteome</keyword>
<dbReference type="PANTHER" id="PTHR30471">
    <property type="entry name" value="DNA REPAIR PROTEIN RADC"/>
    <property type="match status" value="1"/>
</dbReference>
<dbReference type="InterPro" id="IPR037518">
    <property type="entry name" value="MPN"/>
</dbReference>
<dbReference type="EMBL" id="BAABGY010000014">
    <property type="protein sequence ID" value="GAA4341137.1"/>
    <property type="molecule type" value="Genomic_DNA"/>
</dbReference>
<reference evidence="8" key="1">
    <citation type="journal article" date="2019" name="Int. J. Syst. Evol. Microbiol.">
        <title>The Global Catalogue of Microorganisms (GCM) 10K type strain sequencing project: providing services to taxonomists for standard genome sequencing and annotation.</title>
        <authorList>
            <consortium name="The Broad Institute Genomics Platform"/>
            <consortium name="The Broad Institute Genome Sequencing Center for Infectious Disease"/>
            <person name="Wu L."/>
            <person name="Ma J."/>
        </authorList>
    </citation>
    <scope>NUCLEOTIDE SEQUENCE [LARGE SCALE GENOMIC DNA]</scope>
    <source>
        <strain evidence="8">JCM 17919</strain>
    </source>
</reference>
<feature type="domain" description="MPN" evidence="6">
    <location>
        <begin position="31"/>
        <end position="156"/>
    </location>
</feature>
<keyword evidence="3" id="KW-0378">Hydrolase</keyword>
<evidence type="ECO:0000259" key="6">
    <source>
        <dbReference type="PROSITE" id="PS50249"/>
    </source>
</evidence>
<dbReference type="InterPro" id="IPR025657">
    <property type="entry name" value="RadC_JAB"/>
</dbReference>
<evidence type="ECO:0000256" key="2">
    <source>
        <dbReference type="ARBA" id="ARBA00022723"/>
    </source>
</evidence>
<keyword evidence="1" id="KW-0645">Protease</keyword>
<evidence type="ECO:0000256" key="3">
    <source>
        <dbReference type="ARBA" id="ARBA00022801"/>
    </source>
</evidence>
<organism evidence="7 8">
    <name type="scientific">Flaviaesturariibacter amylovorans</name>
    <dbReference type="NCBI Taxonomy" id="1084520"/>
    <lineage>
        <taxon>Bacteria</taxon>
        <taxon>Pseudomonadati</taxon>
        <taxon>Bacteroidota</taxon>
        <taxon>Chitinophagia</taxon>
        <taxon>Chitinophagales</taxon>
        <taxon>Chitinophagaceae</taxon>
        <taxon>Flaviaestuariibacter</taxon>
    </lineage>
</organism>
<dbReference type="RefSeq" id="WP_345257602.1">
    <property type="nucleotide sequence ID" value="NZ_BAABGY010000014.1"/>
</dbReference>
<accession>A0ABP8HM89</accession>
<evidence type="ECO:0000256" key="5">
    <source>
        <dbReference type="ARBA" id="ARBA00023049"/>
    </source>
</evidence>
<evidence type="ECO:0000256" key="1">
    <source>
        <dbReference type="ARBA" id="ARBA00022670"/>
    </source>
</evidence>
<comment type="caution">
    <text evidence="7">The sequence shown here is derived from an EMBL/GenBank/DDBJ whole genome shotgun (WGS) entry which is preliminary data.</text>
</comment>
<keyword evidence="5" id="KW-0482">Metalloprotease</keyword>
<dbReference type="InterPro" id="IPR020891">
    <property type="entry name" value="UPF0758_CS"/>
</dbReference>
<name>A0ABP8HM89_9BACT</name>
<dbReference type="CDD" id="cd08071">
    <property type="entry name" value="MPN_DUF2466"/>
    <property type="match status" value="1"/>
</dbReference>
<keyword evidence="2" id="KW-0479">Metal-binding</keyword>
<proteinExistence type="predicted"/>
<dbReference type="Gene3D" id="3.40.140.10">
    <property type="entry name" value="Cytidine Deaminase, domain 2"/>
    <property type="match status" value="1"/>
</dbReference>
<dbReference type="Pfam" id="PF04002">
    <property type="entry name" value="RadC"/>
    <property type="match status" value="1"/>
</dbReference>